<keyword evidence="1 3" id="KW-0436">Ligase</keyword>
<dbReference type="InterPro" id="IPR008988">
    <property type="entry name" value="Transcriptional_repressor_C"/>
</dbReference>
<evidence type="ECO:0000256" key="1">
    <source>
        <dbReference type="ARBA" id="ARBA00022598"/>
    </source>
</evidence>
<feature type="domain" description="BPL/LPL catalytic" evidence="2">
    <location>
        <begin position="1"/>
        <end position="175"/>
    </location>
</feature>
<sequence length="241" mass="26541">MPEILYFDTLDSTNQRARELAGAGHGECVIVSDEQTAGRGRLDRAFASPRGEGLWFTQLLRPERLPPQRAGGLVFVGALSMAEALANWARVQIKWPNDLVLNGKKLCGMLAEAGFSAGGVDWLSIGIGVNLRQREFPPELPFATSLAIETGAAPDRDQLLRAYLARFAENYPRWLREDLKPILEKIRPLSATLGRPVRFEEKTGFARDFREDGALLIELADGTVQALVCGDVSVRGLYGYV</sequence>
<dbReference type="NCBIfam" id="TIGR00121">
    <property type="entry name" value="birA_ligase"/>
    <property type="match status" value="1"/>
</dbReference>
<dbReference type="InterPro" id="IPR004408">
    <property type="entry name" value="Biotin_CoA_COase_ligase"/>
</dbReference>
<dbReference type="Gene3D" id="3.30.930.10">
    <property type="entry name" value="Bira Bifunctional Protein, Domain 2"/>
    <property type="match status" value="1"/>
</dbReference>
<dbReference type="Gene3D" id="2.30.30.100">
    <property type="match status" value="1"/>
</dbReference>
<organism evidence="3 4">
    <name type="scientific">Candidatus Pullichristensenella excrementigallinarum</name>
    <dbReference type="NCBI Taxonomy" id="2840907"/>
    <lineage>
        <taxon>Bacteria</taxon>
        <taxon>Bacillati</taxon>
        <taxon>Bacillota</taxon>
        <taxon>Clostridia</taxon>
        <taxon>Candidatus Pullichristensenella</taxon>
    </lineage>
</organism>
<comment type="caution">
    <text evidence="3">The sequence shown here is derived from an EMBL/GenBank/DDBJ whole genome shotgun (WGS) entry which is preliminary data.</text>
</comment>
<accession>A0A9D1ICZ2</accession>
<evidence type="ECO:0000259" key="2">
    <source>
        <dbReference type="PROSITE" id="PS51733"/>
    </source>
</evidence>
<dbReference type="GO" id="GO:0004077">
    <property type="term" value="F:biotin--[biotin carboxyl-carrier protein] ligase activity"/>
    <property type="evidence" value="ECO:0007669"/>
    <property type="project" value="UniProtKB-EC"/>
</dbReference>
<dbReference type="CDD" id="cd16442">
    <property type="entry name" value="BPL"/>
    <property type="match status" value="1"/>
</dbReference>
<dbReference type="AlphaFoldDB" id="A0A9D1ICZ2"/>
<name>A0A9D1ICZ2_9FIRM</name>
<dbReference type="PANTHER" id="PTHR12835">
    <property type="entry name" value="BIOTIN PROTEIN LIGASE"/>
    <property type="match status" value="1"/>
</dbReference>
<dbReference type="InterPro" id="IPR004143">
    <property type="entry name" value="BPL_LPL_catalytic"/>
</dbReference>
<dbReference type="Proteomes" id="UP000824072">
    <property type="component" value="Unassembled WGS sequence"/>
</dbReference>
<dbReference type="PANTHER" id="PTHR12835:SF5">
    <property type="entry name" value="BIOTIN--PROTEIN LIGASE"/>
    <property type="match status" value="1"/>
</dbReference>
<dbReference type="InterPro" id="IPR045864">
    <property type="entry name" value="aa-tRNA-synth_II/BPL/LPL"/>
</dbReference>
<dbReference type="GO" id="GO:0009249">
    <property type="term" value="P:protein lipoylation"/>
    <property type="evidence" value="ECO:0007669"/>
    <property type="project" value="UniProtKB-ARBA"/>
</dbReference>
<evidence type="ECO:0000313" key="4">
    <source>
        <dbReference type="Proteomes" id="UP000824072"/>
    </source>
</evidence>
<reference evidence="3" key="2">
    <citation type="journal article" date="2021" name="PeerJ">
        <title>Extensive microbial diversity within the chicken gut microbiome revealed by metagenomics and culture.</title>
        <authorList>
            <person name="Gilroy R."/>
            <person name="Ravi A."/>
            <person name="Getino M."/>
            <person name="Pursley I."/>
            <person name="Horton D.L."/>
            <person name="Alikhan N.F."/>
            <person name="Baker D."/>
            <person name="Gharbi K."/>
            <person name="Hall N."/>
            <person name="Watson M."/>
            <person name="Adriaenssens E.M."/>
            <person name="Foster-Nyarko E."/>
            <person name="Jarju S."/>
            <person name="Secka A."/>
            <person name="Antonio M."/>
            <person name="Oren A."/>
            <person name="Chaudhuri R.R."/>
            <person name="La Ragione R."/>
            <person name="Hildebrand F."/>
            <person name="Pallen M.J."/>
        </authorList>
    </citation>
    <scope>NUCLEOTIDE SEQUENCE</scope>
    <source>
        <strain evidence="3">ChiHcec3-11533</strain>
    </source>
</reference>
<dbReference type="GO" id="GO:0005737">
    <property type="term" value="C:cytoplasm"/>
    <property type="evidence" value="ECO:0007669"/>
    <property type="project" value="TreeGrafter"/>
</dbReference>
<dbReference type="SUPFAM" id="SSF55681">
    <property type="entry name" value="Class II aaRS and biotin synthetases"/>
    <property type="match status" value="1"/>
</dbReference>
<proteinExistence type="predicted"/>
<dbReference type="Pfam" id="PF03099">
    <property type="entry name" value="BPL_LplA_LipB"/>
    <property type="match status" value="1"/>
</dbReference>
<dbReference type="SUPFAM" id="SSF50037">
    <property type="entry name" value="C-terminal domain of transcriptional repressors"/>
    <property type="match status" value="1"/>
</dbReference>
<gene>
    <name evidence="3" type="ORF">IAB02_04175</name>
</gene>
<dbReference type="EC" id="6.3.4.15" evidence="3"/>
<dbReference type="GO" id="GO:0016740">
    <property type="term" value="F:transferase activity"/>
    <property type="evidence" value="ECO:0007669"/>
    <property type="project" value="UniProtKB-ARBA"/>
</dbReference>
<protein>
    <submittedName>
        <fullName evidence="3">Biotin--[acetyl-CoA-carboxylase] ligase</fullName>
        <ecNumber evidence="3">6.3.4.15</ecNumber>
    </submittedName>
</protein>
<dbReference type="PROSITE" id="PS51733">
    <property type="entry name" value="BPL_LPL_CATALYTIC"/>
    <property type="match status" value="1"/>
</dbReference>
<reference evidence="3" key="1">
    <citation type="submission" date="2020-10" db="EMBL/GenBank/DDBJ databases">
        <authorList>
            <person name="Gilroy R."/>
        </authorList>
    </citation>
    <scope>NUCLEOTIDE SEQUENCE</scope>
    <source>
        <strain evidence="3">ChiHcec3-11533</strain>
    </source>
</reference>
<evidence type="ECO:0000313" key="3">
    <source>
        <dbReference type="EMBL" id="HIU33739.1"/>
    </source>
</evidence>
<dbReference type="EMBL" id="DVMU01000089">
    <property type="protein sequence ID" value="HIU33739.1"/>
    <property type="molecule type" value="Genomic_DNA"/>
</dbReference>